<evidence type="ECO:0000313" key="5">
    <source>
        <dbReference type="EMBL" id="TDK58377.1"/>
    </source>
</evidence>
<dbReference type="Pfam" id="PF17853">
    <property type="entry name" value="GGDEF_2"/>
    <property type="match status" value="1"/>
</dbReference>
<feature type="domain" description="CdaR GGDEF-like" evidence="3">
    <location>
        <begin position="172"/>
        <end position="294"/>
    </location>
</feature>
<dbReference type="Pfam" id="PF13556">
    <property type="entry name" value="HTH_30"/>
    <property type="match status" value="1"/>
</dbReference>
<comment type="similarity">
    <text evidence="1">Belongs to the CdaR family.</text>
</comment>
<dbReference type="Proteomes" id="UP001178888">
    <property type="component" value="Unassembled WGS sequence"/>
</dbReference>
<evidence type="ECO:0000313" key="7">
    <source>
        <dbReference type="Proteomes" id="UP001178888"/>
    </source>
</evidence>
<dbReference type="EMBL" id="SMYO01000014">
    <property type="protein sequence ID" value="TDK58377.1"/>
    <property type="molecule type" value="Genomic_DNA"/>
</dbReference>
<dbReference type="EMBL" id="JAVGVR010000001">
    <property type="protein sequence ID" value="MDQ6596307.1"/>
    <property type="molecule type" value="Genomic_DNA"/>
</dbReference>
<dbReference type="Gene3D" id="1.10.10.2840">
    <property type="entry name" value="PucR C-terminal helix-turn-helix domain"/>
    <property type="match status" value="1"/>
</dbReference>
<protein>
    <submittedName>
        <fullName evidence="5">PucR family transcriptional regulator</fullName>
    </submittedName>
</protein>
<accession>A0A4R5VKC1</accession>
<reference evidence="4" key="2">
    <citation type="submission" date="2023-08" db="EMBL/GenBank/DDBJ databases">
        <title>Nitrogen cycling bacteria in agricultural field soils.</title>
        <authorList>
            <person name="Jang J."/>
        </authorList>
    </citation>
    <scope>NUCLEOTIDE SEQUENCE</scope>
    <source>
        <strain evidence="4">PS3-36</strain>
    </source>
</reference>
<feature type="domain" description="PucR C-terminal helix-turn-helix" evidence="2">
    <location>
        <begin position="348"/>
        <end position="405"/>
    </location>
</feature>
<evidence type="ECO:0000259" key="2">
    <source>
        <dbReference type="Pfam" id="PF13556"/>
    </source>
</evidence>
<sequence>MNSLLNDPFRADFDSLDEFADLISQVLQCPITIEDSNHRLLAYSTHDERTDPARISTIIGRRVPEKVINQLWKEGTIPALLKTDQPIRVKSMDDIGLSDRVAISIWKQEEVLGFIWAIEIDKTLNDKDFFLLKKAADAVKNKLLQLQTRKNKKGEHFQEFFWRLLTGHLTIKEEIIHNFQTLKITPSPSYAVLVFQFQHNITRKEEQSISYLLKTSQRLTIMLYTIDCNQLILLVSASKNERPLEEIDQFAQSFVWKMNERYNIQNITPVFSSINDDYGKIGKTYQETLKVLSIKEKFPFETKNIYHYQQLGIYQFFDVLLEKRKNEEYENHSLKSLHKYDQKHNSNLVETLEVFLNNDTNIADAAKELNVHANTLNYRLKRIAEIGEVNFKDPNQKMLLFIDLKLEKYHRL</sequence>
<evidence type="ECO:0000313" key="4">
    <source>
        <dbReference type="EMBL" id="MDQ6596307.1"/>
    </source>
</evidence>
<dbReference type="InterPro" id="IPR042070">
    <property type="entry name" value="PucR_C-HTH_sf"/>
</dbReference>
<dbReference type="PANTHER" id="PTHR33744">
    <property type="entry name" value="CARBOHYDRATE DIACID REGULATOR"/>
    <property type="match status" value="1"/>
</dbReference>
<evidence type="ECO:0000313" key="6">
    <source>
        <dbReference type="Proteomes" id="UP000295132"/>
    </source>
</evidence>
<dbReference type="PANTHER" id="PTHR33744:SF1">
    <property type="entry name" value="DNA-BINDING TRANSCRIPTIONAL ACTIVATOR ADER"/>
    <property type="match status" value="1"/>
</dbReference>
<dbReference type="Gene3D" id="3.30.450.40">
    <property type="match status" value="1"/>
</dbReference>
<dbReference type="InterPro" id="IPR041522">
    <property type="entry name" value="CdaR_GGDEF"/>
</dbReference>
<dbReference type="AlphaFoldDB" id="A0A4R5VKC1"/>
<evidence type="ECO:0000259" key="3">
    <source>
        <dbReference type="Pfam" id="PF17853"/>
    </source>
</evidence>
<proteinExistence type="inferred from homology"/>
<name>A0A4R5VKC1_9BACI</name>
<dbReference type="InterPro" id="IPR025736">
    <property type="entry name" value="PucR_C-HTH_dom"/>
</dbReference>
<keyword evidence="7" id="KW-1185">Reference proteome</keyword>
<dbReference type="InterPro" id="IPR051448">
    <property type="entry name" value="CdaR-like_regulators"/>
</dbReference>
<dbReference type="InterPro" id="IPR029016">
    <property type="entry name" value="GAF-like_dom_sf"/>
</dbReference>
<reference evidence="5 6" key="1">
    <citation type="submission" date="2019-03" db="EMBL/GenBank/DDBJ databases">
        <title>Bacillus niacini sp. nov. a Nicotinate-Metabolizing Mesophile Isolated from Soil.</title>
        <authorList>
            <person name="Zhang G."/>
        </authorList>
    </citation>
    <scope>NUCLEOTIDE SEQUENCE [LARGE SCALE GENOMIC DNA]</scope>
    <source>
        <strain evidence="5 6">WN066</strain>
    </source>
</reference>
<dbReference type="Proteomes" id="UP000295132">
    <property type="component" value="Unassembled WGS sequence"/>
</dbReference>
<dbReference type="RefSeq" id="WP_133338490.1">
    <property type="nucleotide sequence ID" value="NZ_JAVGVR010000001.1"/>
</dbReference>
<organism evidence="5 6">
    <name type="scientific">Bacillus salipaludis</name>
    <dbReference type="NCBI Taxonomy" id="2547811"/>
    <lineage>
        <taxon>Bacteria</taxon>
        <taxon>Bacillati</taxon>
        <taxon>Bacillota</taxon>
        <taxon>Bacilli</taxon>
        <taxon>Bacillales</taxon>
        <taxon>Bacillaceae</taxon>
        <taxon>Bacillus</taxon>
    </lineage>
</organism>
<evidence type="ECO:0000256" key="1">
    <source>
        <dbReference type="ARBA" id="ARBA00006754"/>
    </source>
</evidence>
<comment type="caution">
    <text evidence="5">The sequence shown here is derived from an EMBL/GenBank/DDBJ whole genome shotgun (WGS) entry which is preliminary data.</text>
</comment>
<gene>
    <name evidence="5" type="ORF">E2K98_23380</name>
    <name evidence="4" type="ORF">RCG21_07935</name>
</gene>